<protein>
    <recommendedName>
        <fullName evidence="3">Fatty acid desaturase domain-containing protein</fullName>
    </recommendedName>
</protein>
<dbReference type="InterPro" id="IPR012171">
    <property type="entry name" value="Fatty_acid_desaturase"/>
</dbReference>
<dbReference type="EMBL" id="CCBP010000230">
    <property type="protein sequence ID" value="CDO75015.1"/>
    <property type="molecule type" value="Genomic_DNA"/>
</dbReference>
<keyword evidence="2" id="KW-1185">Reference proteome</keyword>
<gene>
    <name evidence="1" type="ORF">BN946_scf184965.g17</name>
</gene>
<comment type="caution">
    <text evidence="1">The sequence shown here is derived from an EMBL/GenBank/DDBJ whole genome shotgun (WGS) entry which is preliminary data.</text>
</comment>
<dbReference type="GO" id="GO:0016491">
    <property type="term" value="F:oxidoreductase activity"/>
    <property type="evidence" value="ECO:0007669"/>
    <property type="project" value="InterPro"/>
</dbReference>
<organism evidence="1 2">
    <name type="scientific">Pycnoporus cinnabarinus</name>
    <name type="common">Cinnabar-red polypore</name>
    <name type="synonym">Trametes cinnabarina</name>
    <dbReference type="NCBI Taxonomy" id="5643"/>
    <lineage>
        <taxon>Eukaryota</taxon>
        <taxon>Fungi</taxon>
        <taxon>Dikarya</taxon>
        <taxon>Basidiomycota</taxon>
        <taxon>Agaricomycotina</taxon>
        <taxon>Agaricomycetes</taxon>
        <taxon>Polyporales</taxon>
        <taxon>Polyporaceae</taxon>
        <taxon>Trametes</taxon>
    </lineage>
</organism>
<evidence type="ECO:0008006" key="3">
    <source>
        <dbReference type="Google" id="ProtNLM"/>
    </source>
</evidence>
<dbReference type="HOGENOM" id="CLU_1846122_0_0_1"/>
<dbReference type="OMA" id="HYRASEY"/>
<dbReference type="Proteomes" id="UP000029665">
    <property type="component" value="Unassembled WGS sequence"/>
</dbReference>
<evidence type="ECO:0000313" key="2">
    <source>
        <dbReference type="Proteomes" id="UP000029665"/>
    </source>
</evidence>
<reference evidence="1" key="1">
    <citation type="submission" date="2014-01" db="EMBL/GenBank/DDBJ databases">
        <title>The genome of the white-rot fungus Pycnoporus cinnabarinus: a basidiomycete model with a versatile arsenal for lignocellulosic biomass breakdown.</title>
        <authorList>
            <person name="Levasseur A."/>
            <person name="Lomascolo A."/>
            <person name="Ruiz-Duenas F.J."/>
            <person name="Uzan E."/>
            <person name="Piumi F."/>
            <person name="Kues U."/>
            <person name="Ram A.F.J."/>
            <person name="Murat C."/>
            <person name="Haon M."/>
            <person name="Benoit I."/>
            <person name="Arfi Y."/>
            <person name="Chevret D."/>
            <person name="Drula E."/>
            <person name="Kwon M.J."/>
            <person name="Gouret P."/>
            <person name="Lesage-Meessen L."/>
            <person name="Lombard V."/>
            <person name="Mariette J."/>
            <person name="Noirot C."/>
            <person name="Park J."/>
            <person name="Patyshakuliyeva A."/>
            <person name="Wieneger R.A.B."/>
            <person name="Wosten H.A.B."/>
            <person name="Martin F."/>
            <person name="Coutinho P.M."/>
            <person name="de Vries R."/>
            <person name="Martinez A.T."/>
            <person name="Klopp C."/>
            <person name="Pontarotti P."/>
            <person name="Henrissat B."/>
            <person name="Record E."/>
        </authorList>
    </citation>
    <scope>NUCLEOTIDE SEQUENCE [LARGE SCALE GENOMIC DNA]</scope>
    <source>
        <strain evidence="1">BRFM137</strain>
    </source>
</reference>
<name>A0A060SKT7_PYCCI</name>
<sequence length="139" mass="15495">MLPHYRASEYSFPRGALSTLNRSLLGDLGSAMGWLGAVATHGASETHVVHHLFSRIPHYHAWEASDALRRRLAQDGINLDGRPGGWAEMYRVFRECKFIEDEGGIVFYKNARGLAAMKPVFRNQGTTSDSGVEFVEESQ</sequence>
<dbReference type="OrthoDB" id="1461976at2759"/>
<dbReference type="PANTHER" id="PTHR32100">
    <property type="entry name" value="OMEGA-6 FATTY ACID DESATURASE, CHLOROPLASTIC"/>
    <property type="match status" value="1"/>
</dbReference>
<accession>A0A060SKT7</accession>
<dbReference type="STRING" id="5643.A0A060SKT7"/>
<dbReference type="AlphaFoldDB" id="A0A060SKT7"/>
<proteinExistence type="predicted"/>
<evidence type="ECO:0000313" key="1">
    <source>
        <dbReference type="EMBL" id="CDO75015.1"/>
    </source>
</evidence>